<protein>
    <recommendedName>
        <fullName evidence="2">CobW/HypB/UreG nucleotide-binding domain-containing protein</fullName>
    </recommendedName>
</protein>
<feature type="non-terminal residue" evidence="3">
    <location>
        <position position="539"/>
    </location>
</feature>
<feature type="non-terminal residue" evidence="3">
    <location>
        <position position="1"/>
    </location>
</feature>
<dbReference type="InterPro" id="IPR003495">
    <property type="entry name" value="CobW/HypB/UreG_nucleotide-bd"/>
</dbReference>
<feature type="compositionally biased region" description="Acidic residues" evidence="1">
    <location>
        <begin position="376"/>
        <end position="398"/>
    </location>
</feature>
<name>A0AAD3E0L6_9CHLO</name>
<feature type="compositionally biased region" description="Low complexity" evidence="1">
    <location>
        <begin position="104"/>
        <end position="117"/>
    </location>
</feature>
<feature type="domain" description="CobW/HypB/UreG nucleotide-binding" evidence="2">
    <location>
        <begin position="7"/>
        <end position="153"/>
    </location>
</feature>
<dbReference type="AlphaFoldDB" id="A0AAD3E0L6"/>
<dbReference type="Proteomes" id="UP001054857">
    <property type="component" value="Unassembled WGS sequence"/>
</dbReference>
<dbReference type="InterPro" id="IPR051316">
    <property type="entry name" value="Zinc-reg_GTPase_activator"/>
</dbReference>
<keyword evidence="4" id="KW-1185">Reference proteome</keyword>
<dbReference type="Gene3D" id="3.40.50.300">
    <property type="entry name" value="P-loop containing nucleotide triphosphate hydrolases"/>
    <property type="match status" value="1"/>
</dbReference>
<feature type="compositionally biased region" description="Low complexity" evidence="1">
    <location>
        <begin position="362"/>
        <end position="375"/>
    </location>
</feature>
<evidence type="ECO:0000313" key="4">
    <source>
        <dbReference type="Proteomes" id="UP001054857"/>
    </source>
</evidence>
<organism evidence="3 4">
    <name type="scientific">Astrephomene gubernaculifera</name>
    <dbReference type="NCBI Taxonomy" id="47775"/>
    <lineage>
        <taxon>Eukaryota</taxon>
        <taxon>Viridiplantae</taxon>
        <taxon>Chlorophyta</taxon>
        <taxon>core chlorophytes</taxon>
        <taxon>Chlorophyceae</taxon>
        <taxon>CS clade</taxon>
        <taxon>Chlamydomonadales</taxon>
        <taxon>Astrephomenaceae</taxon>
        <taxon>Astrephomene</taxon>
    </lineage>
</organism>
<dbReference type="EMBL" id="BMAR01000036">
    <property type="protein sequence ID" value="GFR50277.1"/>
    <property type="molecule type" value="Genomic_DNA"/>
</dbReference>
<feature type="compositionally biased region" description="Basic and acidic residues" evidence="1">
    <location>
        <begin position="245"/>
        <end position="254"/>
    </location>
</feature>
<feature type="region of interest" description="Disordered" evidence="1">
    <location>
        <begin position="339"/>
        <end position="403"/>
    </location>
</feature>
<evidence type="ECO:0000313" key="3">
    <source>
        <dbReference type="EMBL" id="GFR50277.1"/>
    </source>
</evidence>
<gene>
    <name evidence="3" type="ORF">Agub_g12464</name>
</gene>
<dbReference type="PANTHER" id="PTHR13748">
    <property type="entry name" value="COBW-RELATED"/>
    <property type="match status" value="1"/>
</dbReference>
<accession>A0AAD3E0L6</accession>
<dbReference type="Pfam" id="PF02492">
    <property type="entry name" value="cobW"/>
    <property type="match status" value="1"/>
</dbReference>
<evidence type="ECO:0000256" key="1">
    <source>
        <dbReference type="SAM" id="MobiDB-lite"/>
    </source>
</evidence>
<feature type="compositionally biased region" description="Low complexity" evidence="1">
    <location>
        <begin position="255"/>
        <end position="268"/>
    </location>
</feature>
<dbReference type="PANTHER" id="PTHR13748:SF46">
    <property type="entry name" value="ZINC CHAPERONE YEIR"/>
    <property type="match status" value="1"/>
</dbReference>
<feature type="compositionally biased region" description="Gly residues" evidence="1">
    <location>
        <begin position="80"/>
        <end position="103"/>
    </location>
</feature>
<dbReference type="GO" id="GO:0005737">
    <property type="term" value="C:cytoplasm"/>
    <property type="evidence" value="ECO:0007669"/>
    <property type="project" value="TreeGrafter"/>
</dbReference>
<feature type="region of interest" description="Disordered" evidence="1">
    <location>
        <begin position="73"/>
        <end position="119"/>
    </location>
</feature>
<feature type="region of interest" description="Disordered" evidence="1">
    <location>
        <begin position="303"/>
        <end position="322"/>
    </location>
</feature>
<feature type="region of interest" description="Disordered" evidence="1">
    <location>
        <begin position="192"/>
        <end position="224"/>
    </location>
</feature>
<sequence length="539" mass="55603">LSGPMGVAIAQLVRQAKPDRLIIEPSGLGHPAGLLDVLYSEHLRTALDVKAVICLVDVRHIAAAEGGLGEGLVAGDEEGGGQGGGGGTGDDGGGGRGGRGGAPVTGSRGATAASAAGVPSETFQDQVNVADVVVGHKADLASPGQLGAFERWAEGLYPPKIRVVTASGGRVDAALLDLPRTPVFRPLFRPQSHVSRRRAAQSRSLRADPAPPAAPPMPPGEVVEGRLDLPHAVQAAPLLPPGSVEGEKGQRKEAAASSVAPPAAAGAYDSDKAAGGCGGGGGDDGDDYGGGVQAAVDALVPRRPARFPSGPHRRSVVQRQQQQEQVQEQAVLSHLLGETQGQEQQLELQRQQGSGAEREEQQQMASPQQQGGVQEPQEDGPEDADVQEEEEQEEEEEVSCGWLFSPEDVFDRGRLAAVLSAMWGRAARIKGVFRVGKASYVVPYMRPDGTLELRPLSYRRESRLEVIVGLPAASRPSHGSHLHGPQSEGNTGTPSLSPPAVGVQVGGGQQEGRREGQLVEGSVAAAAAAAAAASALEVE</sequence>
<proteinExistence type="predicted"/>
<dbReference type="InterPro" id="IPR027417">
    <property type="entry name" value="P-loop_NTPase"/>
</dbReference>
<feature type="compositionally biased region" description="Pro residues" evidence="1">
    <location>
        <begin position="209"/>
        <end position="219"/>
    </location>
</feature>
<feature type="region of interest" description="Disordered" evidence="1">
    <location>
        <begin position="472"/>
        <end position="519"/>
    </location>
</feature>
<reference evidence="3 4" key="1">
    <citation type="journal article" date="2021" name="Sci. Rep.">
        <title>Genome sequencing of the multicellular alga Astrephomene provides insights into convergent evolution of germ-soma differentiation.</title>
        <authorList>
            <person name="Yamashita S."/>
            <person name="Yamamoto K."/>
            <person name="Matsuzaki R."/>
            <person name="Suzuki S."/>
            <person name="Yamaguchi H."/>
            <person name="Hirooka S."/>
            <person name="Minakuchi Y."/>
            <person name="Miyagishima S."/>
            <person name="Kawachi M."/>
            <person name="Toyoda A."/>
            <person name="Nozaki H."/>
        </authorList>
    </citation>
    <scope>NUCLEOTIDE SEQUENCE [LARGE SCALE GENOMIC DNA]</scope>
    <source>
        <strain evidence="3 4">NIES-4017</strain>
    </source>
</reference>
<feature type="region of interest" description="Disordered" evidence="1">
    <location>
        <begin position="236"/>
        <end position="268"/>
    </location>
</feature>
<feature type="compositionally biased region" description="Low complexity" evidence="1">
    <location>
        <begin position="339"/>
        <end position="353"/>
    </location>
</feature>
<comment type="caution">
    <text evidence="3">The sequence shown here is derived from an EMBL/GenBank/DDBJ whole genome shotgun (WGS) entry which is preliminary data.</text>
</comment>
<evidence type="ECO:0000259" key="2">
    <source>
        <dbReference type="Pfam" id="PF02492"/>
    </source>
</evidence>